<name>A0A2P5WIM7_GOSBA</name>
<dbReference type="Proteomes" id="UP000239757">
    <property type="component" value="Unassembled WGS sequence"/>
</dbReference>
<protein>
    <submittedName>
        <fullName evidence="3">Uncharacterized protein</fullName>
    </submittedName>
</protein>
<dbReference type="PANTHER" id="PTHR37215">
    <property type="entry name" value="ACYL-COA-BINDING DOMAIN PROTEIN"/>
    <property type="match status" value="1"/>
</dbReference>
<organism evidence="3 4">
    <name type="scientific">Gossypium barbadense</name>
    <name type="common">Sea Island cotton</name>
    <name type="synonym">Hibiscus barbadensis</name>
    <dbReference type="NCBI Taxonomy" id="3634"/>
    <lineage>
        <taxon>Eukaryota</taxon>
        <taxon>Viridiplantae</taxon>
        <taxon>Streptophyta</taxon>
        <taxon>Embryophyta</taxon>
        <taxon>Tracheophyta</taxon>
        <taxon>Spermatophyta</taxon>
        <taxon>Magnoliopsida</taxon>
        <taxon>eudicotyledons</taxon>
        <taxon>Gunneridae</taxon>
        <taxon>Pentapetalae</taxon>
        <taxon>rosids</taxon>
        <taxon>malvids</taxon>
        <taxon>Malvales</taxon>
        <taxon>Malvaceae</taxon>
        <taxon>Malvoideae</taxon>
        <taxon>Gossypium</taxon>
    </lineage>
</organism>
<dbReference type="OrthoDB" id="782563at2759"/>
<evidence type="ECO:0000313" key="3">
    <source>
        <dbReference type="EMBL" id="PPR90936.1"/>
    </source>
</evidence>
<dbReference type="EMBL" id="KZ667467">
    <property type="protein sequence ID" value="PPR90936.1"/>
    <property type="molecule type" value="Genomic_DNA"/>
</dbReference>
<accession>A0A2P5WIM7</accession>
<evidence type="ECO:0000256" key="1">
    <source>
        <dbReference type="SAM" id="Coils"/>
    </source>
</evidence>
<dbReference type="AlphaFoldDB" id="A0A2P5WIM7"/>
<keyword evidence="2" id="KW-0812">Transmembrane</keyword>
<keyword evidence="2" id="KW-0472">Membrane</keyword>
<reference evidence="3 4" key="1">
    <citation type="submission" date="2015-01" db="EMBL/GenBank/DDBJ databases">
        <title>Genome of allotetraploid Gossypium barbadense reveals genomic plasticity and fiber elongation in cotton evolution.</title>
        <authorList>
            <person name="Chen X."/>
            <person name="Liu X."/>
            <person name="Zhao B."/>
            <person name="Zheng H."/>
            <person name="Hu Y."/>
            <person name="Lu G."/>
            <person name="Yang C."/>
            <person name="Chen J."/>
            <person name="Shan C."/>
            <person name="Zhang L."/>
            <person name="Zhou Y."/>
            <person name="Wang L."/>
            <person name="Guo W."/>
            <person name="Bai Y."/>
            <person name="Ruan J."/>
            <person name="Shangguan X."/>
            <person name="Mao Y."/>
            <person name="Jiang J."/>
            <person name="Zhu Y."/>
            <person name="Lei J."/>
            <person name="Kang H."/>
            <person name="Chen S."/>
            <person name="He X."/>
            <person name="Wang R."/>
            <person name="Wang Y."/>
            <person name="Chen J."/>
            <person name="Wang L."/>
            <person name="Yu S."/>
            <person name="Wang B."/>
            <person name="Wei J."/>
            <person name="Song S."/>
            <person name="Lu X."/>
            <person name="Gao Z."/>
            <person name="Gu W."/>
            <person name="Deng X."/>
            <person name="Ma D."/>
            <person name="Wang S."/>
            <person name="Liang W."/>
            <person name="Fang L."/>
            <person name="Cai C."/>
            <person name="Zhu X."/>
            <person name="Zhou B."/>
            <person name="Zhang Y."/>
            <person name="Chen Z."/>
            <person name="Xu S."/>
            <person name="Zhu R."/>
            <person name="Wang S."/>
            <person name="Zhang T."/>
            <person name="Zhao G."/>
        </authorList>
    </citation>
    <scope>NUCLEOTIDE SEQUENCE [LARGE SCALE GENOMIC DNA]</scope>
    <source>
        <strain evidence="4">cv. Xinhai21</strain>
        <tissue evidence="3">Leaf</tissue>
    </source>
</reference>
<evidence type="ECO:0000313" key="4">
    <source>
        <dbReference type="Proteomes" id="UP000239757"/>
    </source>
</evidence>
<feature type="coiled-coil region" evidence="1">
    <location>
        <begin position="98"/>
        <end position="132"/>
    </location>
</feature>
<keyword evidence="1" id="KW-0175">Coiled coil</keyword>
<proteinExistence type="predicted"/>
<keyword evidence="2" id="KW-1133">Transmembrane helix</keyword>
<sequence length="132" mass="15600">MVGRERRILVGFAVAMFLGMTVYFRLWMIDYSVSSHDTELLRRRQFDLANKEAMDESAEWRLRFDEEADKASKCAKELEKIKESIVKKEDSISFNNKLALLQKENAALLERVEMLKNKLEDEKMRCHHSQNQ</sequence>
<feature type="transmembrane region" description="Helical" evidence="2">
    <location>
        <begin position="7"/>
        <end position="28"/>
    </location>
</feature>
<dbReference type="PANTHER" id="PTHR37215:SF1">
    <property type="entry name" value="ACYL-COA-BINDING DOMAIN PROTEIN"/>
    <property type="match status" value="1"/>
</dbReference>
<gene>
    <name evidence="3" type="ORF">GOBAR_AA29741</name>
</gene>
<evidence type="ECO:0000256" key="2">
    <source>
        <dbReference type="SAM" id="Phobius"/>
    </source>
</evidence>